<dbReference type="Gene3D" id="1.10.490.10">
    <property type="entry name" value="Globins"/>
    <property type="match status" value="1"/>
</dbReference>
<dbReference type="CDD" id="cd14773">
    <property type="entry name" value="TrHb2_PhHbO-like_O"/>
    <property type="match status" value="1"/>
</dbReference>
<organism evidence="6 7">
    <name type="scientific">Shinella oryzae</name>
    <dbReference type="NCBI Taxonomy" id="2871820"/>
    <lineage>
        <taxon>Bacteria</taxon>
        <taxon>Pseudomonadati</taxon>
        <taxon>Pseudomonadota</taxon>
        <taxon>Alphaproteobacteria</taxon>
        <taxon>Hyphomicrobiales</taxon>
        <taxon>Rhizobiaceae</taxon>
        <taxon>Shinella</taxon>
    </lineage>
</organism>
<gene>
    <name evidence="6" type="ORF">Q9315_16630</name>
</gene>
<dbReference type="Pfam" id="PF01152">
    <property type="entry name" value="Bac_globin"/>
    <property type="match status" value="1"/>
</dbReference>
<dbReference type="InterPro" id="IPR012292">
    <property type="entry name" value="Globin/Proto"/>
</dbReference>
<dbReference type="SUPFAM" id="SSF46458">
    <property type="entry name" value="Globin-like"/>
    <property type="match status" value="1"/>
</dbReference>
<accession>A0ABY9K4Y7</accession>
<dbReference type="RefSeq" id="WP_306158482.1">
    <property type="nucleotide sequence ID" value="NZ_CP132314.1"/>
</dbReference>
<evidence type="ECO:0000313" key="6">
    <source>
        <dbReference type="EMBL" id="WLS03015.1"/>
    </source>
</evidence>
<keyword evidence="1" id="KW-0813">Transport</keyword>
<evidence type="ECO:0000256" key="5">
    <source>
        <dbReference type="ARBA" id="ARBA00034496"/>
    </source>
</evidence>
<dbReference type="InterPro" id="IPR044203">
    <property type="entry name" value="GlbO/GLB3-like"/>
</dbReference>
<evidence type="ECO:0000256" key="1">
    <source>
        <dbReference type="ARBA" id="ARBA00022448"/>
    </source>
</evidence>
<evidence type="ECO:0000256" key="4">
    <source>
        <dbReference type="ARBA" id="ARBA00023004"/>
    </source>
</evidence>
<dbReference type="PANTHER" id="PTHR47366">
    <property type="entry name" value="TWO-ON-TWO HEMOGLOBIN-3"/>
    <property type="match status" value="1"/>
</dbReference>
<dbReference type="EMBL" id="CP132314">
    <property type="protein sequence ID" value="WLS03015.1"/>
    <property type="molecule type" value="Genomic_DNA"/>
</dbReference>
<proteinExistence type="inferred from homology"/>
<evidence type="ECO:0000313" key="7">
    <source>
        <dbReference type="Proteomes" id="UP001225788"/>
    </source>
</evidence>
<dbReference type="InterPro" id="IPR009050">
    <property type="entry name" value="Globin-like_sf"/>
</dbReference>
<dbReference type="PANTHER" id="PTHR47366:SF1">
    <property type="entry name" value="TWO-ON-TWO HEMOGLOBIN-3"/>
    <property type="match status" value="1"/>
</dbReference>
<sequence>MTDEPDGQGRETITLYEAVGGDAGVRALTRRFYQLMDTLPEAARCRAIHPADLTGSEEKLYEYLTGWLGGPPLYTEKRGHPMLRRRHFDAAIGPAERDEWLLCFVQALEETVPSEGLRKIILEPVTRLAHHMQNQD</sequence>
<comment type="similarity">
    <text evidence="5">Belongs to the truncated hemoglobin family. Group II subfamily.</text>
</comment>
<dbReference type="Proteomes" id="UP001225788">
    <property type="component" value="Chromosome"/>
</dbReference>
<name>A0ABY9K4Y7_9HYPH</name>
<keyword evidence="2" id="KW-0349">Heme</keyword>
<protein>
    <submittedName>
        <fullName evidence="6">Group II truncated hemoglobin</fullName>
    </submittedName>
</protein>
<dbReference type="InterPro" id="IPR001486">
    <property type="entry name" value="Hemoglobin_trunc"/>
</dbReference>
<reference evidence="6 7" key="1">
    <citation type="submission" date="2023-08" db="EMBL/GenBank/DDBJ databases">
        <title>Pathogen: clinical or host-associated sample.</title>
        <authorList>
            <person name="Hergert J."/>
            <person name="Casey R."/>
            <person name="Wagner J."/>
            <person name="Young E.L."/>
            <person name="Oakeson K.F."/>
        </authorList>
    </citation>
    <scope>NUCLEOTIDE SEQUENCE [LARGE SCALE GENOMIC DNA]</scope>
    <source>
        <strain evidence="6 7">UPHL-collab-2</strain>
    </source>
</reference>
<keyword evidence="7" id="KW-1185">Reference proteome</keyword>
<evidence type="ECO:0000256" key="3">
    <source>
        <dbReference type="ARBA" id="ARBA00022723"/>
    </source>
</evidence>
<evidence type="ECO:0000256" key="2">
    <source>
        <dbReference type="ARBA" id="ARBA00022617"/>
    </source>
</evidence>
<keyword evidence="4" id="KW-0408">Iron</keyword>
<keyword evidence="3" id="KW-0479">Metal-binding</keyword>